<gene>
    <name evidence="10" type="ORF">CLV58_10649</name>
</gene>
<dbReference type="Pfam" id="PF02321">
    <property type="entry name" value="OEP"/>
    <property type="match status" value="2"/>
</dbReference>
<proteinExistence type="inferred from homology"/>
<dbReference type="PANTHER" id="PTHR30026:SF20">
    <property type="entry name" value="OUTER MEMBRANE PROTEIN TOLC"/>
    <property type="match status" value="1"/>
</dbReference>
<dbReference type="SUPFAM" id="SSF56954">
    <property type="entry name" value="Outer membrane efflux proteins (OEP)"/>
    <property type="match status" value="1"/>
</dbReference>
<feature type="chain" id="PRO_5015462238" evidence="9">
    <location>
        <begin position="20"/>
        <end position="443"/>
    </location>
</feature>
<comment type="subcellular location">
    <subcellularLocation>
        <location evidence="1">Cell outer membrane</location>
    </subcellularLocation>
</comment>
<evidence type="ECO:0000256" key="1">
    <source>
        <dbReference type="ARBA" id="ARBA00004442"/>
    </source>
</evidence>
<dbReference type="InterPro" id="IPR003423">
    <property type="entry name" value="OMP_efflux"/>
</dbReference>
<dbReference type="EMBL" id="PVTE01000006">
    <property type="protein sequence ID" value="PRY40866.1"/>
    <property type="molecule type" value="Genomic_DNA"/>
</dbReference>
<keyword evidence="4" id="KW-1134">Transmembrane beta strand</keyword>
<keyword evidence="3" id="KW-0813">Transport</keyword>
<name>A0A2T0T5B8_9BACT</name>
<dbReference type="GO" id="GO:0015288">
    <property type="term" value="F:porin activity"/>
    <property type="evidence" value="ECO:0007669"/>
    <property type="project" value="TreeGrafter"/>
</dbReference>
<keyword evidence="7" id="KW-0998">Cell outer membrane</keyword>
<evidence type="ECO:0000313" key="10">
    <source>
        <dbReference type="EMBL" id="PRY40866.1"/>
    </source>
</evidence>
<evidence type="ECO:0000256" key="3">
    <source>
        <dbReference type="ARBA" id="ARBA00022448"/>
    </source>
</evidence>
<dbReference type="PANTHER" id="PTHR30026">
    <property type="entry name" value="OUTER MEMBRANE PROTEIN TOLC"/>
    <property type="match status" value="1"/>
</dbReference>
<protein>
    <submittedName>
        <fullName evidence="10">Outer membrane protein TolC</fullName>
    </submittedName>
</protein>
<evidence type="ECO:0000256" key="4">
    <source>
        <dbReference type="ARBA" id="ARBA00022452"/>
    </source>
</evidence>
<dbReference type="RefSeq" id="WP_106137303.1">
    <property type="nucleotide sequence ID" value="NZ_PVTE01000006.1"/>
</dbReference>
<dbReference type="AlphaFoldDB" id="A0A2T0T5B8"/>
<dbReference type="Gene3D" id="1.20.1600.10">
    <property type="entry name" value="Outer membrane efflux proteins (OEP)"/>
    <property type="match status" value="1"/>
</dbReference>
<keyword evidence="8" id="KW-0175">Coiled coil</keyword>
<evidence type="ECO:0000313" key="11">
    <source>
        <dbReference type="Proteomes" id="UP000238375"/>
    </source>
</evidence>
<keyword evidence="6" id="KW-0472">Membrane</keyword>
<organism evidence="10 11">
    <name type="scientific">Spirosoma oryzae</name>
    <dbReference type="NCBI Taxonomy" id="1469603"/>
    <lineage>
        <taxon>Bacteria</taxon>
        <taxon>Pseudomonadati</taxon>
        <taxon>Bacteroidota</taxon>
        <taxon>Cytophagia</taxon>
        <taxon>Cytophagales</taxon>
        <taxon>Cytophagaceae</taxon>
        <taxon>Spirosoma</taxon>
    </lineage>
</organism>
<keyword evidence="11" id="KW-1185">Reference proteome</keyword>
<sequence>MKATILTILSLLTAGFVQAQTQPADLTVPNDLRVLIQQANTNYPVLKQQQQLIQAGEVRVDIARTAMRPQVNLNGSYTYITPVPSVTFPINGTEAVLKLAPNNNINGNVSIGQTIYDFGRTTASIQQAADNVQLLRRNFEITQQTIGYQVAAAYYGIGYLQQAIVVQDSVIRTAGANVRLLSQRLQNGDALPYDVLTQEVRVKASTNRKIELQNQLERQVAQLTFLTGNTNPDLNLAAQQFKLGMTTAAVSLFDVNGQLQVAAAGNKDVLLAQDRVKAAETDVLVTNKAGMPNFGFSGTAGYKNGYPLNVEQLRSNVAAGVALTIPLYAGKRYQLQNQAAQLNLNASRYAVETANAQLRQSIAQLNADIRSNQSRLANLETQVLQARQALNIANARLRNGVITNVELQSAETGVEEAELGRLTFQYQLLLNQLELKRLLGESL</sequence>
<dbReference type="GO" id="GO:0009279">
    <property type="term" value="C:cell outer membrane"/>
    <property type="evidence" value="ECO:0007669"/>
    <property type="project" value="UniProtKB-SubCell"/>
</dbReference>
<feature type="signal peptide" evidence="9">
    <location>
        <begin position="1"/>
        <end position="19"/>
    </location>
</feature>
<accession>A0A2T0T5B8</accession>
<dbReference type="GO" id="GO:0015562">
    <property type="term" value="F:efflux transmembrane transporter activity"/>
    <property type="evidence" value="ECO:0007669"/>
    <property type="project" value="InterPro"/>
</dbReference>
<dbReference type="Proteomes" id="UP000238375">
    <property type="component" value="Unassembled WGS sequence"/>
</dbReference>
<dbReference type="GO" id="GO:1990281">
    <property type="term" value="C:efflux pump complex"/>
    <property type="evidence" value="ECO:0007669"/>
    <property type="project" value="TreeGrafter"/>
</dbReference>
<keyword evidence="5" id="KW-0812">Transmembrane</keyword>
<evidence type="ECO:0000256" key="7">
    <source>
        <dbReference type="ARBA" id="ARBA00023237"/>
    </source>
</evidence>
<feature type="coiled-coil region" evidence="8">
    <location>
        <begin position="355"/>
        <end position="396"/>
    </location>
</feature>
<evidence type="ECO:0000256" key="2">
    <source>
        <dbReference type="ARBA" id="ARBA00007613"/>
    </source>
</evidence>
<evidence type="ECO:0000256" key="9">
    <source>
        <dbReference type="SAM" id="SignalP"/>
    </source>
</evidence>
<comment type="similarity">
    <text evidence="2">Belongs to the outer membrane factor (OMF) (TC 1.B.17) family.</text>
</comment>
<reference evidence="10 11" key="1">
    <citation type="submission" date="2018-03" db="EMBL/GenBank/DDBJ databases">
        <title>Genomic Encyclopedia of Archaeal and Bacterial Type Strains, Phase II (KMG-II): from individual species to whole genera.</title>
        <authorList>
            <person name="Goeker M."/>
        </authorList>
    </citation>
    <scope>NUCLEOTIDE SEQUENCE [LARGE SCALE GENOMIC DNA]</scope>
    <source>
        <strain evidence="10 11">DSM 28354</strain>
    </source>
</reference>
<dbReference type="InterPro" id="IPR051906">
    <property type="entry name" value="TolC-like"/>
</dbReference>
<keyword evidence="9" id="KW-0732">Signal</keyword>
<evidence type="ECO:0000256" key="8">
    <source>
        <dbReference type="SAM" id="Coils"/>
    </source>
</evidence>
<evidence type="ECO:0000256" key="6">
    <source>
        <dbReference type="ARBA" id="ARBA00023136"/>
    </source>
</evidence>
<comment type="caution">
    <text evidence="10">The sequence shown here is derived from an EMBL/GenBank/DDBJ whole genome shotgun (WGS) entry which is preliminary data.</text>
</comment>
<evidence type="ECO:0000256" key="5">
    <source>
        <dbReference type="ARBA" id="ARBA00022692"/>
    </source>
</evidence>
<dbReference type="OrthoDB" id="1674528at2"/>